<reference evidence="4" key="2">
    <citation type="submission" date="2010-04" db="EMBL/GenBank/DDBJ databases">
        <title>Genome sequence of Salinibacter ruber M8.</title>
        <authorList>
            <consortium name="Genoscope"/>
        </authorList>
    </citation>
    <scope>NUCLEOTIDE SEQUENCE [LARGE SCALE GENOMIC DNA]</scope>
    <source>
        <strain evidence="4">M8</strain>
    </source>
</reference>
<evidence type="ECO:0000313" key="4">
    <source>
        <dbReference type="Proteomes" id="UP000000933"/>
    </source>
</evidence>
<dbReference type="HOGENOM" id="CLU_053683_0_0_10"/>
<feature type="compositionally biased region" description="Basic and acidic residues" evidence="1">
    <location>
        <begin position="392"/>
        <end position="405"/>
    </location>
</feature>
<accession>D5H7A4</accession>
<dbReference type="EMBL" id="FP565814">
    <property type="protein sequence ID" value="CBH23909.1"/>
    <property type="molecule type" value="Genomic_DNA"/>
</dbReference>
<feature type="transmembrane region" description="Helical" evidence="2">
    <location>
        <begin position="100"/>
        <end position="120"/>
    </location>
</feature>
<sequence>MNRTSTTAMSPNTTNMSRVKTGAVWAKRSEATGGEAGARRRTRNGYAHGEEPASETQPPGPRRPKSFRSYGNVGACTRPARGHRTGAPHTRSLPVAHGPLCLYFWMAIAWMAIAEIALYFRAVPPLALFFQFLSRTMEPSTPNGDPTPWWGTVSLDVQTGGRWAVGPSTLWLYRTDREWRIVHRPSPDAGAADPLSNRSDVTMPLSEADMAPVLDTDDPAVHTSRYSFGDTEPRIALRPALADRPVVSRPEHPLYVPPEESVTLYLSTALWIQITLPDSERKLQEVPSFRMSDTWFGPSTVDGELCYATRTAGRLRLDALPRRDHRAVTPLRIRNTAADPLALERVQLPTQHLALYTASGGRLWTQAVTMTHSADREGADVQVRSGPPADAKAAERLQEPRETTKKSLFTSTFSAVGTLFAP</sequence>
<dbReference type="PATRIC" id="fig|761659.10.peg.1097"/>
<reference evidence="3 4" key="1">
    <citation type="journal article" date="2010" name="ISME J.">
        <title>Fine-scale evolution: genomic, phenotypic and ecological differentiation in two coexisting Salinibacter ruber strains.</title>
        <authorList>
            <person name="Pena A."/>
            <person name="Teeling H."/>
            <person name="Huerta-Cepas J."/>
            <person name="Santos F."/>
            <person name="Yarza P."/>
            <person name="Brito-Echeverria J."/>
            <person name="Lucio M."/>
            <person name="Schmitt-Kopplin P."/>
            <person name="Meseguer I."/>
            <person name="Schenowitz C."/>
            <person name="Dossat C."/>
            <person name="Barbe V."/>
            <person name="Dopazo J."/>
            <person name="Rossello-Mora R."/>
            <person name="Schuler M."/>
            <person name="Glockner F.O."/>
            <person name="Amann R."/>
            <person name="Gabaldon T."/>
            <person name="Anton J."/>
        </authorList>
    </citation>
    <scope>NUCLEOTIDE SEQUENCE [LARGE SCALE GENOMIC DNA]</scope>
    <source>
        <strain evidence="3 4">M8</strain>
    </source>
</reference>
<keyword evidence="2" id="KW-0472">Membrane</keyword>
<gene>
    <name evidence="3" type="ordered locus">SRM_00988</name>
</gene>
<evidence type="ECO:0000313" key="3">
    <source>
        <dbReference type="EMBL" id="CBH23909.1"/>
    </source>
</evidence>
<proteinExistence type="predicted"/>
<dbReference type="AlphaFoldDB" id="D5H7A4"/>
<keyword evidence="2" id="KW-1133">Transmembrane helix</keyword>
<feature type="region of interest" description="Disordered" evidence="1">
    <location>
        <begin position="1"/>
        <end position="70"/>
    </location>
</feature>
<evidence type="ECO:0000256" key="2">
    <source>
        <dbReference type="SAM" id="Phobius"/>
    </source>
</evidence>
<feature type="region of interest" description="Disordered" evidence="1">
    <location>
        <begin position="375"/>
        <end position="405"/>
    </location>
</feature>
<keyword evidence="2" id="KW-0812">Transmembrane</keyword>
<dbReference type="Proteomes" id="UP000000933">
    <property type="component" value="Chromosome"/>
</dbReference>
<evidence type="ECO:0000256" key="1">
    <source>
        <dbReference type="SAM" id="MobiDB-lite"/>
    </source>
</evidence>
<dbReference type="KEGG" id="srm:SRM_00988"/>
<name>D5H7A4_SALRM</name>
<feature type="compositionally biased region" description="Polar residues" evidence="1">
    <location>
        <begin position="1"/>
        <end position="18"/>
    </location>
</feature>
<protein>
    <submittedName>
        <fullName evidence="3">Uncharacterized protein</fullName>
    </submittedName>
</protein>
<organism evidence="3 4">
    <name type="scientific">Salinibacter ruber (strain M8)</name>
    <dbReference type="NCBI Taxonomy" id="761659"/>
    <lineage>
        <taxon>Bacteria</taxon>
        <taxon>Pseudomonadati</taxon>
        <taxon>Rhodothermota</taxon>
        <taxon>Rhodothermia</taxon>
        <taxon>Rhodothermales</taxon>
        <taxon>Salinibacteraceae</taxon>
        <taxon>Salinibacter</taxon>
    </lineage>
</organism>